<dbReference type="InterPro" id="IPR000700">
    <property type="entry name" value="PAS-assoc_C"/>
</dbReference>
<dbReference type="InterPro" id="IPR000014">
    <property type="entry name" value="PAS"/>
</dbReference>
<dbReference type="CDD" id="cd00130">
    <property type="entry name" value="PAS"/>
    <property type="match status" value="1"/>
</dbReference>
<name>A0ABU5D9D0_9BURK</name>
<keyword evidence="1" id="KW-0472">Membrane</keyword>
<dbReference type="SMART" id="SM00052">
    <property type="entry name" value="EAL"/>
    <property type="match status" value="1"/>
</dbReference>
<feature type="domain" description="PAC" evidence="2">
    <location>
        <begin position="506"/>
        <end position="559"/>
    </location>
</feature>
<dbReference type="Pfam" id="PF00563">
    <property type="entry name" value="EAL"/>
    <property type="match status" value="1"/>
</dbReference>
<dbReference type="PANTHER" id="PTHR44757">
    <property type="entry name" value="DIGUANYLATE CYCLASE DGCP"/>
    <property type="match status" value="1"/>
</dbReference>
<dbReference type="InterPro" id="IPR043128">
    <property type="entry name" value="Rev_trsase/Diguanyl_cyclase"/>
</dbReference>
<dbReference type="Gene3D" id="3.20.20.450">
    <property type="entry name" value="EAL domain"/>
    <property type="match status" value="1"/>
</dbReference>
<protein>
    <submittedName>
        <fullName evidence="5">EAL domain-containing protein</fullName>
    </submittedName>
</protein>
<dbReference type="InterPro" id="IPR052155">
    <property type="entry name" value="Biofilm_reg_signaling"/>
</dbReference>
<dbReference type="PANTHER" id="PTHR44757:SF2">
    <property type="entry name" value="BIOFILM ARCHITECTURE MAINTENANCE PROTEIN MBAA"/>
    <property type="match status" value="1"/>
</dbReference>
<dbReference type="InterPro" id="IPR007890">
    <property type="entry name" value="CHASE2"/>
</dbReference>
<comment type="caution">
    <text evidence="5">The sequence shown here is derived from an EMBL/GenBank/DDBJ whole genome shotgun (WGS) entry which is preliminary data.</text>
</comment>
<dbReference type="Pfam" id="PF00990">
    <property type="entry name" value="GGDEF"/>
    <property type="match status" value="1"/>
</dbReference>
<dbReference type="SMART" id="SM00091">
    <property type="entry name" value="PAS"/>
    <property type="match status" value="1"/>
</dbReference>
<evidence type="ECO:0000259" key="3">
    <source>
        <dbReference type="PROSITE" id="PS50883"/>
    </source>
</evidence>
<dbReference type="SUPFAM" id="SSF55073">
    <property type="entry name" value="Nucleotide cyclase"/>
    <property type="match status" value="1"/>
</dbReference>
<dbReference type="Proteomes" id="UP001285263">
    <property type="component" value="Unassembled WGS sequence"/>
</dbReference>
<sequence>MNSPLSLQRERRLQAAYLCVALLASALAFVMWANRERVPGLQRLERLTLDSQFGWRGPIRQAAPMLIVSIDDATLQSLGTIAPDRAQVAKVIERLSAGGARVIAMDTLFLQPARPSPASDDVLAAAMHRAGNVLIPFALPESDVRGASTEVPGWMLDETFTRIKGDAGGPNAPLKPQRAVPPIEKLARAAVALGHVTVKPEPDGAVRFDLPGLVLDGELYPSMALRIAALAQGVDWKDVQFEAGRQVVAGPLHIPLDLQSRQWLDYYGPGGTIDTISFLDVLQGKIPGARFKNRIVLIGTVALGSGDTVPSPFDARLPGVERLATVVDNILGFRVLEHPAWGQVAELIALLVLSLLAVCLVAMLRPLVSLLLLAGIVALIASGLQWLLVAQQQFLSPTFPLLALAMATLGALMLRNSAEQARRRRAMNALRASEQRYALALQGAKDGMWDWDIASGEVYFSDRWMRLMRLSDDQARDMNAWTLQLDIAGRQQFEDALAEHLAGRSQQLNHVLNFRQGGGEVWLLVRGVATRDSAAKPLRMAGSLTDISQERQLQHQITFDALHDRLTGLPNRAAFLERLAQVFTGSSAAVPQAGVVLVDIDAFRALNEGQGTAAGDSVLHELGRRLRTRDGQPLNVARLGADRFGLLFTVPLGAGGVDETRLANWVLAQMRQPFQVGLTSQVLTCSIGWAHASQGLTSPEELMSAAEMALAHAKAHRRGHIHVFDPAEMLVENSRRWLKENIALALERDEFRLYYQPLVRLKDRQLLGFEALIRWPHPTRGMVMPGDFIPFAEESGQIVELGRWTLQEVARQLVRWDALGFTGEIAVNLSGMQFTEGDLEADARAMLAVLGGIDPHRIKLEVTESMAMSNPQRTALVLQTLATLGFKISIDDFGTGYSSLAYLHRFPFDTLKIDRSFVMRLASGREAVEIVRTIVGLALALDKQVLAEGVEEESQAQLLQELGVHIGQGWLFAKALPVDQAQALFAAPPRAGIAQERQSSMQT</sequence>
<dbReference type="InterPro" id="IPR000160">
    <property type="entry name" value="GGDEF_dom"/>
</dbReference>
<dbReference type="PROSITE" id="PS50113">
    <property type="entry name" value="PAC"/>
    <property type="match status" value="1"/>
</dbReference>
<feature type="domain" description="GGDEF" evidence="4">
    <location>
        <begin position="591"/>
        <end position="726"/>
    </location>
</feature>
<feature type="transmembrane region" description="Helical" evidence="1">
    <location>
        <begin position="370"/>
        <end position="388"/>
    </location>
</feature>
<dbReference type="EMBL" id="JAXCLA010000001">
    <property type="protein sequence ID" value="MDY0742877.1"/>
    <property type="molecule type" value="Genomic_DNA"/>
</dbReference>
<dbReference type="Gene3D" id="3.30.70.270">
    <property type="match status" value="1"/>
</dbReference>
<dbReference type="InterPro" id="IPR035965">
    <property type="entry name" value="PAS-like_dom_sf"/>
</dbReference>
<dbReference type="SMART" id="SM00267">
    <property type="entry name" value="GGDEF"/>
    <property type="match status" value="1"/>
</dbReference>
<evidence type="ECO:0000259" key="2">
    <source>
        <dbReference type="PROSITE" id="PS50113"/>
    </source>
</evidence>
<reference evidence="5 6" key="1">
    <citation type="submission" date="2023-11" db="EMBL/GenBank/DDBJ databases">
        <title>Paucibacter sp. nov., isolated from fresh soil in Korea.</title>
        <authorList>
            <person name="Le N.T.T."/>
        </authorList>
    </citation>
    <scope>NUCLEOTIDE SEQUENCE [LARGE SCALE GENOMIC DNA]</scope>
    <source>
        <strain evidence="5 6">R3-3</strain>
    </source>
</reference>
<dbReference type="InterPro" id="IPR001633">
    <property type="entry name" value="EAL_dom"/>
</dbReference>
<dbReference type="Pfam" id="PF05226">
    <property type="entry name" value="CHASE2"/>
    <property type="match status" value="1"/>
</dbReference>
<dbReference type="CDD" id="cd01948">
    <property type="entry name" value="EAL"/>
    <property type="match status" value="1"/>
</dbReference>
<keyword evidence="1" id="KW-0812">Transmembrane</keyword>
<dbReference type="NCBIfam" id="TIGR00254">
    <property type="entry name" value="GGDEF"/>
    <property type="match status" value="1"/>
</dbReference>
<evidence type="ECO:0000313" key="6">
    <source>
        <dbReference type="Proteomes" id="UP001285263"/>
    </source>
</evidence>
<dbReference type="SUPFAM" id="SSF141868">
    <property type="entry name" value="EAL domain-like"/>
    <property type="match status" value="1"/>
</dbReference>
<dbReference type="SMART" id="SM01080">
    <property type="entry name" value="CHASE2"/>
    <property type="match status" value="1"/>
</dbReference>
<evidence type="ECO:0000259" key="4">
    <source>
        <dbReference type="PROSITE" id="PS50887"/>
    </source>
</evidence>
<feature type="domain" description="EAL" evidence="3">
    <location>
        <begin position="735"/>
        <end position="989"/>
    </location>
</feature>
<dbReference type="NCBIfam" id="TIGR00229">
    <property type="entry name" value="sensory_box"/>
    <property type="match status" value="1"/>
</dbReference>
<keyword evidence="6" id="KW-1185">Reference proteome</keyword>
<keyword evidence="1" id="KW-1133">Transmembrane helix</keyword>
<evidence type="ECO:0000256" key="1">
    <source>
        <dbReference type="SAM" id="Phobius"/>
    </source>
</evidence>
<dbReference type="InterPro" id="IPR029787">
    <property type="entry name" value="Nucleotide_cyclase"/>
</dbReference>
<dbReference type="PROSITE" id="PS50887">
    <property type="entry name" value="GGDEF"/>
    <property type="match status" value="1"/>
</dbReference>
<dbReference type="Gene3D" id="3.30.450.20">
    <property type="entry name" value="PAS domain"/>
    <property type="match status" value="1"/>
</dbReference>
<gene>
    <name evidence="5" type="ORF">SNE35_00085</name>
</gene>
<dbReference type="SUPFAM" id="SSF55785">
    <property type="entry name" value="PYP-like sensor domain (PAS domain)"/>
    <property type="match status" value="1"/>
</dbReference>
<accession>A0ABU5D9D0</accession>
<evidence type="ECO:0000313" key="5">
    <source>
        <dbReference type="EMBL" id="MDY0742877.1"/>
    </source>
</evidence>
<dbReference type="InterPro" id="IPR035919">
    <property type="entry name" value="EAL_sf"/>
</dbReference>
<dbReference type="CDD" id="cd01949">
    <property type="entry name" value="GGDEF"/>
    <property type="match status" value="1"/>
</dbReference>
<organism evidence="5 6">
    <name type="scientific">Roseateles agri</name>
    <dbReference type="NCBI Taxonomy" id="3098619"/>
    <lineage>
        <taxon>Bacteria</taxon>
        <taxon>Pseudomonadati</taxon>
        <taxon>Pseudomonadota</taxon>
        <taxon>Betaproteobacteria</taxon>
        <taxon>Burkholderiales</taxon>
        <taxon>Sphaerotilaceae</taxon>
        <taxon>Roseateles</taxon>
    </lineage>
</organism>
<proteinExistence type="predicted"/>
<dbReference type="RefSeq" id="WP_320420686.1">
    <property type="nucleotide sequence ID" value="NZ_JAXCLA010000001.1"/>
</dbReference>
<feature type="transmembrane region" description="Helical" evidence="1">
    <location>
        <begin position="340"/>
        <end position="363"/>
    </location>
</feature>
<dbReference type="PROSITE" id="PS50883">
    <property type="entry name" value="EAL"/>
    <property type="match status" value="1"/>
</dbReference>